<reference evidence="2 3" key="1">
    <citation type="journal article" date="2021" name="Sci. Rep.">
        <title>The genome of the diatom Chaetoceros tenuissimus carries an ancient integrated fragment of an extant virus.</title>
        <authorList>
            <person name="Hongo Y."/>
            <person name="Kimura K."/>
            <person name="Takaki Y."/>
            <person name="Yoshida Y."/>
            <person name="Baba S."/>
            <person name="Kobayashi G."/>
            <person name="Nagasaki K."/>
            <person name="Hano T."/>
            <person name="Tomaru Y."/>
        </authorList>
    </citation>
    <scope>NUCLEOTIDE SEQUENCE [LARGE SCALE GENOMIC DNA]</scope>
    <source>
        <strain evidence="2 3">NIES-3715</strain>
    </source>
</reference>
<evidence type="ECO:0000256" key="1">
    <source>
        <dbReference type="SAM" id="MobiDB-lite"/>
    </source>
</evidence>
<dbReference type="AlphaFoldDB" id="A0AAD3D8F6"/>
<comment type="caution">
    <text evidence="2">The sequence shown here is derived from an EMBL/GenBank/DDBJ whole genome shotgun (WGS) entry which is preliminary data.</text>
</comment>
<feature type="compositionally biased region" description="Basic and acidic residues" evidence="1">
    <location>
        <begin position="87"/>
        <end position="119"/>
    </location>
</feature>
<keyword evidence="3" id="KW-1185">Reference proteome</keyword>
<organism evidence="2 3">
    <name type="scientific">Chaetoceros tenuissimus</name>
    <dbReference type="NCBI Taxonomy" id="426638"/>
    <lineage>
        <taxon>Eukaryota</taxon>
        <taxon>Sar</taxon>
        <taxon>Stramenopiles</taxon>
        <taxon>Ochrophyta</taxon>
        <taxon>Bacillariophyta</taxon>
        <taxon>Coscinodiscophyceae</taxon>
        <taxon>Chaetocerotophycidae</taxon>
        <taxon>Chaetocerotales</taxon>
        <taxon>Chaetocerotaceae</taxon>
        <taxon>Chaetoceros</taxon>
    </lineage>
</organism>
<name>A0AAD3D8F6_9STRA</name>
<accession>A0AAD3D8F6</accession>
<protein>
    <submittedName>
        <fullName evidence="2">Uncharacterized protein</fullName>
    </submittedName>
</protein>
<feature type="compositionally biased region" description="Polar residues" evidence="1">
    <location>
        <begin position="50"/>
        <end position="59"/>
    </location>
</feature>
<gene>
    <name evidence="2" type="ORF">CTEN210_16308</name>
</gene>
<evidence type="ECO:0000313" key="2">
    <source>
        <dbReference type="EMBL" id="GFH59832.1"/>
    </source>
</evidence>
<proteinExistence type="predicted"/>
<feature type="region of interest" description="Disordered" evidence="1">
    <location>
        <begin position="1"/>
        <end position="137"/>
    </location>
</feature>
<dbReference type="Proteomes" id="UP001054902">
    <property type="component" value="Unassembled WGS sequence"/>
</dbReference>
<sequence length="292" mass="33071">MNRRRDSRPTSALSATRKRAIDAAKRRHSTCSSSSGSSRSLTSSHYLDDYTSSKSTVQNPPLEIETIQESSSLKQESVSTASTSMESRNDKEDTPSFRTSKETTCESTRADDMERDAASKSDASSSSTKIRYQHESRQDEKYLKYIEHGLVKDQFTAKVQRATSEKYVPCSVGRSDAFVQHRREQEMEMKMKIKNTKTVTFTNMTIVNEDGLRKKKVQDNLSQIGTFGKPYEVEVKSAKKGFYRPDLAEPKESSLSESYDSSVEDQEEENDNFNFLSKAISEVTKVFFSVPK</sequence>
<feature type="compositionally biased region" description="Polar residues" evidence="1">
    <location>
        <begin position="67"/>
        <end position="86"/>
    </location>
</feature>
<feature type="compositionally biased region" description="Low complexity" evidence="1">
    <location>
        <begin position="30"/>
        <end position="44"/>
    </location>
</feature>
<dbReference type="EMBL" id="BLLK01000069">
    <property type="protein sequence ID" value="GFH59832.1"/>
    <property type="molecule type" value="Genomic_DNA"/>
</dbReference>
<evidence type="ECO:0000313" key="3">
    <source>
        <dbReference type="Proteomes" id="UP001054902"/>
    </source>
</evidence>
<feature type="region of interest" description="Disordered" evidence="1">
    <location>
        <begin position="246"/>
        <end position="270"/>
    </location>
</feature>